<dbReference type="AlphaFoldDB" id="A0ABD6IET7"/>
<evidence type="ECO:0000313" key="3">
    <source>
        <dbReference type="EMBL" id="MXR43991.1"/>
    </source>
</evidence>
<proteinExistence type="predicted"/>
<comment type="caution">
    <text evidence="3">The sequence shown here is derived from an EMBL/GenBank/DDBJ whole genome shotgun (WGS) entry which is preliminary data.</text>
</comment>
<keyword evidence="1" id="KW-0175">Coiled coil</keyword>
<evidence type="ECO:0008006" key="5">
    <source>
        <dbReference type="Google" id="ProtNLM"/>
    </source>
</evidence>
<feature type="signal peptide" evidence="2">
    <location>
        <begin position="1"/>
        <end position="23"/>
    </location>
</feature>
<feature type="coiled-coil region" evidence="1">
    <location>
        <begin position="25"/>
        <end position="59"/>
    </location>
</feature>
<dbReference type="RefSeq" id="WP_160576950.1">
    <property type="nucleotide sequence ID" value="NZ_JAHKHF010000018.1"/>
</dbReference>
<dbReference type="PROSITE" id="PS51257">
    <property type="entry name" value="PROKAR_LIPOPROTEIN"/>
    <property type="match status" value="1"/>
</dbReference>
<protein>
    <recommendedName>
        <fullName evidence="5">Lipoprotein</fullName>
    </recommendedName>
</protein>
<gene>
    <name evidence="3" type="ORF">DR101_03525</name>
</gene>
<evidence type="ECO:0000256" key="1">
    <source>
        <dbReference type="SAM" id="Coils"/>
    </source>
</evidence>
<keyword evidence="2" id="KW-0732">Signal</keyword>
<reference evidence="3 4" key="1">
    <citation type="submission" date="2018-07" db="EMBL/GenBank/DDBJ databases">
        <title>Genetic characterization of Mycoplasma hyopneumoniae, M. hyorhinis and M. flocculare isolates through whole genome sequencing analysis: comparative analysis of sequence types and putative genes involved in virulence.</title>
        <authorList>
            <person name="Fourour S."/>
            <person name="Lucas P."/>
            <person name="Touzain F."/>
            <person name="Tocqueville V."/>
            <person name="Kempf I."/>
            <person name="Marois-Crehan C."/>
        </authorList>
    </citation>
    <scope>NUCLEOTIDE SEQUENCE [LARGE SCALE GENOMIC DNA]</scope>
    <source>
        <strain evidence="3 4">MHR389</strain>
    </source>
</reference>
<accession>A0ABD6IET7</accession>
<name>A0ABD6IET7_MESHY</name>
<feature type="chain" id="PRO_5044756859" description="Lipoprotein" evidence="2">
    <location>
        <begin position="24"/>
        <end position="264"/>
    </location>
</feature>
<dbReference type="Proteomes" id="UP001193384">
    <property type="component" value="Unassembled WGS sequence"/>
</dbReference>
<dbReference type="EMBL" id="QQQW01000027">
    <property type="protein sequence ID" value="MXR43991.1"/>
    <property type="molecule type" value="Genomic_DNA"/>
</dbReference>
<evidence type="ECO:0000313" key="4">
    <source>
        <dbReference type="Proteomes" id="UP001193384"/>
    </source>
</evidence>
<organism evidence="3 4">
    <name type="scientific">Mesomycoplasma hyorhinis</name>
    <name type="common">Mycoplasma hyorhinis</name>
    <dbReference type="NCBI Taxonomy" id="2100"/>
    <lineage>
        <taxon>Bacteria</taxon>
        <taxon>Bacillati</taxon>
        <taxon>Mycoplasmatota</taxon>
        <taxon>Mycoplasmoidales</taxon>
        <taxon>Metamycoplasmataceae</taxon>
        <taxon>Mesomycoplasma</taxon>
    </lineage>
</organism>
<sequence length="264" mass="31650">MNNKKFKYFYLWTLLLPSFLFLSCSSDQENHSQKIEEKLKKDEEKRRDIEEKIKKRNLRNSENSQINNLKKTWDAFSEDFWQNIFTPCQENQSDFCNPRAEINNPEAVYSREAKIKLIKKISYLNFKELFFDTLFKYEKILDKEPLPEIIVKSPTPNESIANIKQAQTIPLVQAKINLKQNKIIEKTFDELIQNQIINVVTTKNVIPWKDPEFLKYPENFIVWHIYFSDDEQKMFVSYQQAHFHPDKSVHIFGQNQVIKIEFNK</sequence>
<evidence type="ECO:0000256" key="2">
    <source>
        <dbReference type="SAM" id="SignalP"/>
    </source>
</evidence>